<protein>
    <recommendedName>
        <fullName evidence="13">aklanonic acid methyltransferase</fullName>
        <ecNumber evidence="13">2.1.1.288</ecNumber>
    </recommendedName>
</protein>
<dbReference type="PANTHER" id="PTHR43861">
    <property type="entry name" value="TRANS-ACONITATE 2-METHYLTRANSFERASE-RELATED"/>
    <property type="match status" value="1"/>
</dbReference>
<evidence type="ECO:0000259" key="14">
    <source>
        <dbReference type="Pfam" id="PF13847"/>
    </source>
</evidence>
<evidence type="ECO:0000256" key="3">
    <source>
        <dbReference type="ARBA" id="ARBA00022679"/>
    </source>
</evidence>
<evidence type="ECO:0000256" key="4">
    <source>
        <dbReference type="ARBA" id="ARBA00022691"/>
    </source>
</evidence>
<feature type="domain" description="Methyltransferase" evidence="14">
    <location>
        <begin position="44"/>
        <end position="152"/>
    </location>
</feature>
<evidence type="ECO:0000256" key="2">
    <source>
        <dbReference type="ARBA" id="ARBA00022603"/>
    </source>
</evidence>
<dbReference type="Pfam" id="PF13847">
    <property type="entry name" value="Methyltransf_31"/>
    <property type="match status" value="1"/>
</dbReference>
<comment type="subunit">
    <text evidence="1">Homodimer.</text>
</comment>
<keyword evidence="2 15" id="KW-0489">Methyltransferase</keyword>
<comment type="pathway">
    <text evidence="8">Antibiotic biosynthesis; aclacinomycin biosynthesis.</text>
</comment>
<dbReference type="FunFam" id="3.40.50.150:FF:000675">
    <property type="entry name" value="Aklanonic acid methyltransferase DnrC"/>
    <property type="match status" value="1"/>
</dbReference>
<evidence type="ECO:0000256" key="11">
    <source>
        <dbReference type="ARBA" id="ARBA00060695"/>
    </source>
</evidence>
<evidence type="ECO:0000256" key="8">
    <source>
        <dbReference type="ARBA" id="ARBA00060560"/>
    </source>
</evidence>
<proteinExistence type="inferred from homology"/>
<reference evidence="15 16" key="1">
    <citation type="submission" date="2020-06" db="EMBL/GenBank/DDBJ databases">
        <title>Nonomuraea sp. SMC257, a novel actinomycete isolated from soil.</title>
        <authorList>
            <person name="Chanama M."/>
        </authorList>
    </citation>
    <scope>NUCLEOTIDE SEQUENCE [LARGE SCALE GENOMIC DNA]</scope>
    <source>
        <strain evidence="15 16">SMC257</strain>
    </source>
</reference>
<dbReference type="PANTHER" id="PTHR43861:SF1">
    <property type="entry name" value="TRANS-ACONITATE 2-METHYLTRANSFERASE"/>
    <property type="match status" value="1"/>
</dbReference>
<evidence type="ECO:0000256" key="10">
    <source>
        <dbReference type="ARBA" id="ARBA00060684"/>
    </source>
</evidence>
<dbReference type="EMBL" id="JABWGN010000009">
    <property type="protein sequence ID" value="NUW34468.1"/>
    <property type="molecule type" value="Genomic_DNA"/>
</dbReference>
<dbReference type="GO" id="GO:0032259">
    <property type="term" value="P:methylation"/>
    <property type="evidence" value="ECO:0007669"/>
    <property type="project" value="UniProtKB-KW"/>
</dbReference>
<name>A0A7Y6IA28_9ACTN</name>
<dbReference type="RefSeq" id="WP_175591915.1">
    <property type="nucleotide sequence ID" value="NZ_JABWGN010000009.1"/>
</dbReference>
<dbReference type="GO" id="GO:0044598">
    <property type="term" value="P:doxorubicin metabolic process"/>
    <property type="evidence" value="ECO:0007669"/>
    <property type="project" value="UniProtKB-ARBA"/>
</dbReference>
<comment type="catalytic activity">
    <reaction evidence="6">
        <text>aklanonate + S-adenosyl-L-methionine = methyl aklanonate + S-adenosyl-L-homocysteine</text>
        <dbReference type="Rhea" id="RHEA:37875"/>
        <dbReference type="ChEBI" id="CHEBI:57856"/>
        <dbReference type="ChEBI" id="CHEBI:59789"/>
        <dbReference type="ChEBI" id="CHEBI:77987"/>
        <dbReference type="ChEBI" id="CHEBI:77988"/>
        <dbReference type="EC" id="2.1.1.288"/>
    </reaction>
</comment>
<dbReference type="Proteomes" id="UP000586042">
    <property type="component" value="Unassembled WGS sequence"/>
</dbReference>
<comment type="caution">
    <text evidence="15">The sequence shown here is derived from an EMBL/GenBank/DDBJ whole genome shotgun (WGS) entry which is preliminary data.</text>
</comment>
<dbReference type="GO" id="GO:0008168">
    <property type="term" value="F:methyltransferase activity"/>
    <property type="evidence" value="ECO:0007669"/>
    <property type="project" value="UniProtKB-KW"/>
</dbReference>
<dbReference type="CDD" id="cd02440">
    <property type="entry name" value="AdoMet_MTases"/>
    <property type="match status" value="1"/>
</dbReference>
<dbReference type="GO" id="GO:1901771">
    <property type="term" value="P:daunorubicin biosynthetic process"/>
    <property type="evidence" value="ECO:0007669"/>
    <property type="project" value="UniProtKB-ARBA"/>
</dbReference>
<keyword evidence="5" id="KW-0045">Antibiotic biosynthesis</keyword>
<evidence type="ECO:0000313" key="15">
    <source>
        <dbReference type="EMBL" id="NUW34468.1"/>
    </source>
</evidence>
<dbReference type="InterPro" id="IPR025714">
    <property type="entry name" value="Methyltranfer_dom"/>
</dbReference>
<evidence type="ECO:0000256" key="13">
    <source>
        <dbReference type="ARBA" id="ARBA00066927"/>
    </source>
</evidence>
<gene>
    <name evidence="15" type="ORF">HTZ77_23945</name>
</gene>
<comment type="pathway">
    <text evidence="11">Antibiotic biosynthesis; carminomycin biosynthesis.</text>
</comment>
<dbReference type="EC" id="2.1.1.288" evidence="13"/>
<comment type="pathway">
    <text evidence="10">Antibiotic biosynthesis; daunorubicin biosynthesis.</text>
</comment>
<keyword evidence="3 15" id="KW-0808">Transferase</keyword>
<dbReference type="AlphaFoldDB" id="A0A7Y6IA28"/>
<evidence type="ECO:0000256" key="12">
    <source>
        <dbReference type="ARBA" id="ARBA00061493"/>
    </source>
</evidence>
<dbReference type="InterPro" id="IPR029063">
    <property type="entry name" value="SAM-dependent_MTases_sf"/>
</dbReference>
<comment type="function">
    <text evidence="7">Involved in the biosynthesis of aklavinone which is an important precursor common to the formation of the clinically significant anthracyclines such as carminomycin, daunorubicin (daunomycin), rhodomycin, aclacinomycin T (aklavin) and aclacinomycin A (aclarubicin). These compounds are aromatic polyketide antibiotics that exhibit high cytotoxicity and are widely applied in the chemotherapy of a variety of cancers. Catalyzes the methyl esterification of aklanonic acid to yield aklanonic acid methyl ester.</text>
</comment>
<keyword evidence="4" id="KW-0949">S-adenosyl-L-methionine</keyword>
<dbReference type="SUPFAM" id="SSF53335">
    <property type="entry name" value="S-adenosyl-L-methionine-dependent methyltransferases"/>
    <property type="match status" value="1"/>
</dbReference>
<evidence type="ECO:0000256" key="7">
    <source>
        <dbReference type="ARBA" id="ARBA00059065"/>
    </source>
</evidence>
<accession>A0A7Y6IA28</accession>
<evidence type="ECO:0000313" key="16">
    <source>
        <dbReference type="Proteomes" id="UP000586042"/>
    </source>
</evidence>
<evidence type="ECO:0000256" key="5">
    <source>
        <dbReference type="ARBA" id="ARBA00023194"/>
    </source>
</evidence>
<comment type="pathway">
    <text evidence="9">Antibiotic biosynthesis; rhodomycin biosynthesis.</text>
</comment>
<organism evidence="15 16">
    <name type="scientific">Nonomuraea montanisoli</name>
    <dbReference type="NCBI Taxonomy" id="2741721"/>
    <lineage>
        <taxon>Bacteria</taxon>
        <taxon>Bacillati</taxon>
        <taxon>Actinomycetota</taxon>
        <taxon>Actinomycetes</taxon>
        <taxon>Streptosporangiales</taxon>
        <taxon>Streptosporangiaceae</taxon>
        <taxon>Nonomuraea</taxon>
    </lineage>
</organism>
<keyword evidence="16" id="KW-1185">Reference proteome</keyword>
<evidence type="ECO:0000256" key="9">
    <source>
        <dbReference type="ARBA" id="ARBA00060617"/>
    </source>
</evidence>
<evidence type="ECO:0000256" key="1">
    <source>
        <dbReference type="ARBA" id="ARBA00011738"/>
    </source>
</evidence>
<evidence type="ECO:0000256" key="6">
    <source>
        <dbReference type="ARBA" id="ARBA00050266"/>
    </source>
</evidence>
<dbReference type="Gene3D" id="3.40.50.150">
    <property type="entry name" value="Vaccinia Virus protein VP39"/>
    <property type="match status" value="1"/>
</dbReference>
<comment type="similarity">
    <text evidence="12">Belongs to the methyltransferase superfamily. DnrC family.</text>
</comment>
<sequence>MDSSAYKRQVAGVFDDSAARYDRTGVEFFTPMGRRLVELAAPVAGERVLDVGCGRGASLFPAAELVGPRGHALGIDLAPAMVEEVGKEIAARGLSQVEARVMDAENPELPAGAFDVLLGGYSIIFLPDAPGALSRYTELLADGGRIAFTSPVFRAGTFPFLPPEFTPLIPSSLLEHLPPEWQPEALVRRFNSWLEDAGDLAATLERAGYREVRVLDEPVRMTAESPERWVEWSHTQGMRLLWQNLPAPQREDLRERLTEGLDRLRGGSGPVVIEVPVRFVTARVARG</sequence>